<dbReference type="Proteomes" id="UP000233551">
    <property type="component" value="Unassembled WGS sequence"/>
</dbReference>
<dbReference type="EMBL" id="PGOL01001598">
    <property type="protein sequence ID" value="PKI56429.1"/>
    <property type="molecule type" value="Genomic_DNA"/>
</dbReference>
<protein>
    <recommendedName>
        <fullName evidence="2">DUF7903 domain-containing protein</fullName>
    </recommendedName>
</protein>
<evidence type="ECO:0000313" key="4">
    <source>
        <dbReference type="Proteomes" id="UP000233551"/>
    </source>
</evidence>
<reference evidence="3 4" key="1">
    <citation type="submission" date="2017-11" db="EMBL/GenBank/DDBJ databases">
        <title>De-novo sequencing of pomegranate (Punica granatum L.) genome.</title>
        <authorList>
            <person name="Akparov Z."/>
            <person name="Amiraslanov A."/>
            <person name="Hajiyeva S."/>
            <person name="Abbasov M."/>
            <person name="Kaur K."/>
            <person name="Hamwieh A."/>
            <person name="Solovyev V."/>
            <person name="Salamov A."/>
            <person name="Braich B."/>
            <person name="Kosarev P."/>
            <person name="Mahmoud A."/>
            <person name="Hajiyev E."/>
            <person name="Babayeva S."/>
            <person name="Izzatullayeva V."/>
            <person name="Mammadov A."/>
            <person name="Mammadov A."/>
            <person name="Sharifova S."/>
            <person name="Ojaghi J."/>
            <person name="Eynullazada K."/>
            <person name="Bayramov B."/>
            <person name="Abdulazimova A."/>
            <person name="Shahmuradov I."/>
        </authorList>
    </citation>
    <scope>NUCLEOTIDE SEQUENCE [LARGE SCALE GENOMIC DNA]</scope>
    <source>
        <strain evidence="4">cv. AG2017</strain>
        <tissue evidence="3">Leaf</tissue>
    </source>
</reference>
<dbReference type="PANTHER" id="PTHR35481:SF1">
    <property type="entry name" value="DNA-DIRECTED RNA POLYMERASE SUBUNIT ALPHA"/>
    <property type="match status" value="1"/>
</dbReference>
<feature type="domain" description="DUF7903" evidence="2">
    <location>
        <begin position="60"/>
        <end position="118"/>
    </location>
</feature>
<dbReference type="PANTHER" id="PTHR35481">
    <property type="entry name" value="DNA-DIRECTED RNA POLYMERASE SUBUNIT ALPHA"/>
    <property type="match status" value="1"/>
</dbReference>
<keyword evidence="4" id="KW-1185">Reference proteome</keyword>
<feature type="region of interest" description="Disordered" evidence="1">
    <location>
        <begin position="21"/>
        <end position="57"/>
    </location>
</feature>
<organism evidence="3 4">
    <name type="scientific">Punica granatum</name>
    <name type="common">Pomegranate</name>
    <dbReference type="NCBI Taxonomy" id="22663"/>
    <lineage>
        <taxon>Eukaryota</taxon>
        <taxon>Viridiplantae</taxon>
        <taxon>Streptophyta</taxon>
        <taxon>Embryophyta</taxon>
        <taxon>Tracheophyta</taxon>
        <taxon>Spermatophyta</taxon>
        <taxon>Magnoliopsida</taxon>
        <taxon>eudicotyledons</taxon>
        <taxon>Gunneridae</taxon>
        <taxon>Pentapetalae</taxon>
        <taxon>rosids</taxon>
        <taxon>malvids</taxon>
        <taxon>Myrtales</taxon>
        <taxon>Lythraceae</taxon>
        <taxon>Punica</taxon>
    </lineage>
</organism>
<sequence>MASIPPNMRTHLVLLSMASIPPNMRTSDGNANAGRRPTPEMSAPQRTRNLNLGSLKPKADRSGKIVYANSEISKRFAIGLDKDRQVPASVVLELILVDHVEQIKGEKPLALVRSNAGNGLSTRMFRGSYMENVVDDIAPKLGVEFEQIKDLYNVKEDETVGIGELIGSAVLDPNVKGGLRWPLGKASSGDRFQVIGVWHTNSRAYASPAFRLKVRNADRFDFKTSAGEATGGGLPKAERTSFRITGIGA</sequence>
<gene>
    <name evidence="3" type="ORF">CRG98_023167</name>
</gene>
<proteinExistence type="predicted"/>
<dbReference type="InterPro" id="IPR057225">
    <property type="entry name" value="DUF7903"/>
</dbReference>
<name>A0A2I0JJI9_PUNGR</name>
<dbReference type="STRING" id="22663.A0A2I0JJI9"/>
<evidence type="ECO:0000313" key="3">
    <source>
        <dbReference type="EMBL" id="PKI56429.1"/>
    </source>
</evidence>
<evidence type="ECO:0000256" key="1">
    <source>
        <dbReference type="SAM" id="MobiDB-lite"/>
    </source>
</evidence>
<dbReference type="AlphaFoldDB" id="A0A2I0JJI9"/>
<dbReference type="Pfam" id="PF25475">
    <property type="entry name" value="DUF7903"/>
    <property type="match status" value="2"/>
</dbReference>
<feature type="domain" description="DUF7903" evidence="2">
    <location>
        <begin position="155"/>
        <end position="230"/>
    </location>
</feature>
<comment type="caution">
    <text evidence="3">The sequence shown here is derived from an EMBL/GenBank/DDBJ whole genome shotgun (WGS) entry which is preliminary data.</text>
</comment>
<accession>A0A2I0JJI9</accession>
<evidence type="ECO:0000259" key="2">
    <source>
        <dbReference type="Pfam" id="PF25475"/>
    </source>
</evidence>